<evidence type="ECO:0000313" key="2">
    <source>
        <dbReference type="Proteomes" id="UP001233673"/>
    </source>
</evidence>
<organism evidence="1 2">
    <name type="scientific">Blastococcus carthaginiensis</name>
    <dbReference type="NCBI Taxonomy" id="3050034"/>
    <lineage>
        <taxon>Bacteria</taxon>
        <taxon>Bacillati</taxon>
        <taxon>Actinomycetota</taxon>
        <taxon>Actinomycetes</taxon>
        <taxon>Geodermatophilales</taxon>
        <taxon>Geodermatophilaceae</taxon>
        <taxon>Blastococcus</taxon>
    </lineage>
</organism>
<evidence type="ECO:0000313" key="1">
    <source>
        <dbReference type="EMBL" id="MDP5182187.1"/>
    </source>
</evidence>
<proteinExistence type="predicted"/>
<dbReference type="RefSeq" id="WP_305998889.1">
    <property type="nucleotide sequence ID" value="NZ_JASNFN010000004.1"/>
</dbReference>
<name>A0ABT9IAC3_9ACTN</name>
<sequence length="352" mass="35527">MPGLDALAVGGGVTDPRDARHAVGGLLALQGPSALDVRTGVLVGPGSTQLITGTSKTSPMSVQIGAHVAVTSRGAANGAYLGPTLEAPTEVNVELAPASGSRIDVVYVKQRDTTSGVPTPDATTGPLYGVLTGQVSTGTPVKPSLTDIVGAEELGTVQVSAGATSTNGSGVVITNTARQSVPRGAPVPVRSKAERDALQAYPGLEVVLIAADGSIPAGTKYVCTVAGSPGTWVRTSGPDVVGNGSITGGFTGISRWVQQGRVVTVTTAISRSAAGYTLLANTGTVVVSGLPPAMDNDVLHNHWVTGVVDFPPFATRIISSGRLEIFALRVDRGVADGAFFHSTVTYIAASQP</sequence>
<reference evidence="2" key="1">
    <citation type="submission" date="2023-05" db="EMBL/GenBank/DDBJ databases">
        <title>Draft genome of Pseudofrankia sp. BMG5.37.</title>
        <authorList>
            <person name="Gtari M."/>
            <person name="Ghodhbane F."/>
            <person name="Sbissi I."/>
        </authorList>
    </citation>
    <scope>NUCLEOTIDE SEQUENCE [LARGE SCALE GENOMIC DNA]</scope>
    <source>
        <strain evidence="2">BMG 814</strain>
    </source>
</reference>
<accession>A0ABT9IAC3</accession>
<keyword evidence="2" id="KW-1185">Reference proteome</keyword>
<protein>
    <submittedName>
        <fullName evidence="1">Uncharacterized protein</fullName>
    </submittedName>
</protein>
<comment type="caution">
    <text evidence="1">The sequence shown here is derived from an EMBL/GenBank/DDBJ whole genome shotgun (WGS) entry which is preliminary data.</text>
</comment>
<dbReference type="Proteomes" id="UP001233673">
    <property type="component" value="Unassembled WGS sequence"/>
</dbReference>
<dbReference type="EMBL" id="JASNFN010000004">
    <property type="protein sequence ID" value="MDP5182187.1"/>
    <property type="molecule type" value="Genomic_DNA"/>
</dbReference>
<gene>
    <name evidence="1" type="ORF">QOZ88_06020</name>
</gene>